<proteinExistence type="predicted"/>
<feature type="compositionally biased region" description="Polar residues" evidence="2">
    <location>
        <begin position="1"/>
        <end position="13"/>
    </location>
</feature>
<organism evidence="4 5">
    <name type="scientific">Toxocara canis</name>
    <name type="common">Canine roundworm</name>
    <dbReference type="NCBI Taxonomy" id="6265"/>
    <lineage>
        <taxon>Eukaryota</taxon>
        <taxon>Metazoa</taxon>
        <taxon>Ecdysozoa</taxon>
        <taxon>Nematoda</taxon>
        <taxon>Chromadorea</taxon>
        <taxon>Rhabditida</taxon>
        <taxon>Spirurina</taxon>
        <taxon>Ascaridomorpha</taxon>
        <taxon>Ascaridoidea</taxon>
        <taxon>Toxocaridae</taxon>
        <taxon>Toxocara</taxon>
    </lineage>
</organism>
<dbReference type="GO" id="GO:0006888">
    <property type="term" value="P:endoplasmic reticulum to Golgi vesicle-mediated transport"/>
    <property type="evidence" value="ECO:0007669"/>
    <property type="project" value="TreeGrafter"/>
</dbReference>
<dbReference type="Gene3D" id="1.10.8.1310">
    <property type="match status" value="1"/>
</dbReference>
<keyword evidence="4" id="KW-1185">Reference proteome</keyword>
<dbReference type="GO" id="GO:0005789">
    <property type="term" value="C:endoplasmic reticulum membrane"/>
    <property type="evidence" value="ECO:0007669"/>
    <property type="project" value="TreeGrafter"/>
</dbReference>
<evidence type="ECO:0000313" key="3">
    <source>
        <dbReference type="EMBL" id="VDM50176.1"/>
    </source>
</evidence>
<dbReference type="PANTHER" id="PTHR20913">
    <property type="entry name" value="TBC1 DOMAIN FAMILY MEMBER 20/GTPASE"/>
    <property type="match status" value="1"/>
</dbReference>
<evidence type="ECO:0000313" key="4">
    <source>
        <dbReference type="Proteomes" id="UP000050794"/>
    </source>
</evidence>
<protein>
    <submittedName>
        <fullName evidence="3 5">Uncharacterized protein</fullName>
    </submittedName>
</protein>
<accession>A0A183VDN5</accession>
<dbReference type="InterPro" id="IPR035969">
    <property type="entry name" value="Rab-GAP_TBC_sf"/>
</dbReference>
<name>A0A183VDN5_TOXCA</name>
<dbReference type="GO" id="GO:0005096">
    <property type="term" value="F:GTPase activator activity"/>
    <property type="evidence" value="ECO:0007669"/>
    <property type="project" value="UniProtKB-KW"/>
</dbReference>
<dbReference type="Proteomes" id="UP000050794">
    <property type="component" value="Unassembled WGS sequence"/>
</dbReference>
<reference evidence="3 4" key="2">
    <citation type="submission" date="2018-11" db="EMBL/GenBank/DDBJ databases">
        <authorList>
            <consortium name="Pathogen Informatics"/>
        </authorList>
    </citation>
    <scope>NUCLEOTIDE SEQUENCE [LARGE SCALE GENOMIC DNA]</scope>
</reference>
<sequence>MEAESFKSSSTGKTEFENRKELISPRGKQMELYLKVIEAVTLSDLKGHGEWNQVEMDVHRTLARFPPNISDTQRTLLQNELTPLIVRILWRSPRFRYYQGRLTFFSVLLGAAFSRA</sequence>
<dbReference type="AlphaFoldDB" id="A0A183VDN5"/>
<reference evidence="5" key="1">
    <citation type="submission" date="2016-06" db="UniProtKB">
        <authorList>
            <consortium name="WormBaseParasite"/>
        </authorList>
    </citation>
    <scope>IDENTIFICATION</scope>
</reference>
<dbReference type="EMBL" id="UYWY01026043">
    <property type="protein sequence ID" value="VDM50176.1"/>
    <property type="molecule type" value="Genomic_DNA"/>
</dbReference>
<feature type="region of interest" description="Disordered" evidence="2">
    <location>
        <begin position="1"/>
        <end position="22"/>
    </location>
</feature>
<dbReference type="PANTHER" id="PTHR20913:SF7">
    <property type="entry name" value="RE60063P"/>
    <property type="match status" value="1"/>
</dbReference>
<dbReference type="WBParaSite" id="TCNE_0001885901-mRNA-1">
    <property type="protein sequence ID" value="TCNE_0001885901-mRNA-1"/>
    <property type="gene ID" value="TCNE_0001885901"/>
</dbReference>
<dbReference type="InterPro" id="IPR045913">
    <property type="entry name" value="TBC20/Gyp8-like"/>
</dbReference>
<gene>
    <name evidence="3" type="ORF">TCNE_LOCUS18855</name>
</gene>
<evidence type="ECO:0000256" key="2">
    <source>
        <dbReference type="SAM" id="MobiDB-lite"/>
    </source>
</evidence>
<evidence type="ECO:0000256" key="1">
    <source>
        <dbReference type="ARBA" id="ARBA00022468"/>
    </source>
</evidence>
<evidence type="ECO:0000313" key="5">
    <source>
        <dbReference type="WBParaSite" id="TCNE_0001885901-mRNA-1"/>
    </source>
</evidence>
<keyword evidence="1" id="KW-0343">GTPase activation</keyword>
<dbReference type="SUPFAM" id="SSF47923">
    <property type="entry name" value="Ypt/Rab-GAP domain of gyp1p"/>
    <property type="match status" value="1"/>
</dbReference>